<evidence type="ECO:0000313" key="2">
    <source>
        <dbReference type="EMBL" id="KAF3886010.1"/>
    </source>
</evidence>
<dbReference type="STRING" id="1479485.DA73_0215720"/>
<dbReference type="Pfam" id="PF01636">
    <property type="entry name" value="APH"/>
    <property type="match status" value="1"/>
</dbReference>
<dbReference type="OrthoDB" id="3806873at2"/>
<dbReference type="Gene3D" id="3.90.1200.10">
    <property type="match status" value="1"/>
</dbReference>
<evidence type="ECO:0000259" key="1">
    <source>
        <dbReference type="Pfam" id="PF01636"/>
    </source>
</evidence>
<dbReference type="EMBL" id="JHEG04000001">
    <property type="protein sequence ID" value="KAF3886010.1"/>
    <property type="molecule type" value="Genomic_DNA"/>
</dbReference>
<evidence type="ECO:0000313" key="4">
    <source>
        <dbReference type="Proteomes" id="UP000029738"/>
    </source>
</evidence>
<name>A0A0C1QX96_9CYAN</name>
<protein>
    <submittedName>
        <fullName evidence="2 3">Phosphotransferase</fullName>
    </submittedName>
</protein>
<proteinExistence type="predicted"/>
<dbReference type="RefSeq" id="WP_038075223.1">
    <property type="nucleotide sequence ID" value="NZ_JHEG04000001.1"/>
</dbReference>
<sequence length="412" mass="47031">MLTSLSSHNVIQDLQEAGLCSSEEGVSTDSELPQSSKKNFNLLVTLKGNRQLLVKQERHIDNDGKPQEFFNEWLFHQLLERFPALGSISAIASLVVYFDRKKSILVRNYLKDYQDTASFYRQNLRFPNSIATAIGTSLGLLHRATFKHHEYRDFMATAPEGEYRYHLYNPAQGLGSIGPEIISRVPTNALKFYTLYQRYETIEGAIAELSYEWKPCCLTHNELRLDNILLHSKWEQLDNCLVRLIDWEACAWGDPSFDLGTLVADYLAIGLESLVVDPSLDLDESLHLSAVPFDILQPSILALIQAYLDTFPTILEQRNDFLLRTVQFAGLALLHKIDEKIKQHRYFDNSGICTFQIARSLLTKPQESVMTVFGVSETDLIKPFVKLTKFSQAQKEVNLLRLHNNKARLRGC</sequence>
<reference evidence="2" key="2">
    <citation type="submission" date="2019-11" db="EMBL/GenBank/DDBJ databases">
        <title>Improved Assembly of Tolypothrix boutellei genome.</title>
        <authorList>
            <person name="Sarangi A.N."/>
            <person name="Mukherjee M."/>
            <person name="Ghosh S."/>
            <person name="Singh D."/>
            <person name="Das A."/>
            <person name="Kant S."/>
            <person name="Prusty A."/>
            <person name="Tripathy S."/>
        </authorList>
    </citation>
    <scope>NUCLEOTIDE SEQUENCE</scope>
    <source>
        <strain evidence="2">VB521301</strain>
    </source>
</reference>
<feature type="domain" description="Aminoglycoside phosphotransferase" evidence="1">
    <location>
        <begin position="198"/>
        <end position="265"/>
    </location>
</feature>
<dbReference type="AlphaFoldDB" id="A0A0C1QX96"/>
<dbReference type="GO" id="GO:0016740">
    <property type="term" value="F:transferase activity"/>
    <property type="evidence" value="ECO:0007669"/>
    <property type="project" value="UniProtKB-KW"/>
</dbReference>
<comment type="caution">
    <text evidence="3">The sequence shown here is derived from an EMBL/GenBank/DDBJ whole genome shotgun (WGS) entry which is preliminary data.</text>
</comment>
<dbReference type="InterPro" id="IPR011009">
    <property type="entry name" value="Kinase-like_dom_sf"/>
</dbReference>
<keyword evidence="4" id="KW-1185">Reference proteome</keyword>
<organism evidence="3">
    <name type="scientific">Tolypothrix bouteillei VB521301</name>
    <dbReference type="NCBI Taxonomy" id="1479485"/>
    <lineage>
        <taxon>Bacteria</taxon>
        <taxon>Bacillati</taxon>
        <taxon>Cyanobacteriota</taxon>
        <taxon>Cyanophyceae</taxon>
        <taxon>Nostocales</taxon>
        <taxon>Tolypothrichaceae</taxon>
        <taxon>Tolypothrix</taxon>
    </lineage>
</organism>
<dbReference type="SUPFAM" id="SSF56112">
    <property type="entry name" value="Protein kinase-like (PK-like)"/>
    <property type="match status" value="1"/>
</dbReference>
<evidence type="ECO:0000313" key="3">
    <source>
        <dbReference type="EMBL" id="KIE10094.1"/>
    </source>
</evidence>
<gene>
    <name evidence="3" type="ORF">DA73_0215720</name>
    <name evidence="2" type="ORF">DA73_0400011405</name>
</gene>
<dbReference type="EMBL" id="JHEG02000048">
    <property type="protein sequence ID" value="KIE10094.1"/>
    <property type="molecule type" value="Genomic_DNA"/>
</dbReference>
<keyword evidence="3" id="KW-0808">Transferase</keyword>
<dbReference type="InterPro" id="IPR002575">
    <property type="entry name" value="Aminoglycoside_PTrfase"/>
</dbReference>
<reference evidence="3" key="1">
    <citation type="journal article" date="2015" name="Genome Announc.">
        <title>Draft Genome Sequence of Tolypothrix boutellei Strain VB521301.</title>
        <authorList>
            <person name="Chandrababunaidu M.M."/>
            <person name="Singh D."/>
            <person name="Sen D."/>
            <person name="Bhan S."/>
            <person name="Das S."/>
            <person name="Gupta A."/>
            <person name="Adhikary S.P."/>
            <person name="Tripathy S."/>
        </authorList>
    </citation>
    <scope>NUCLEOTIDE SEQUENCE</scope>
    <source>
        <strain evidence="3">VB521301</strain>
    </source>
</reference>
<accession>A0A0C1QX96</accession>
<dbReference type="Proteomes" id="UP000029738">
    <property type="component" value="Unassembled WGS sequence"/>
</dbReference>